<evidence type="ECO:0000313" key="2">
    <source>
        <dbReference type="EMBL" id="SLN34684.1"/>
    </source>
</evidence>
<dbReference type="InterPro" id="IPR004045">
    <property type="entry name" value="Glutathione_S-Trfase_N"/>
</dbReference>
<reference evidence="2 3" key="1">
    <citation type="submission" date="2017-03" db="EMBL/GenBank/DDBJ databases">
        <authorList>
            <person name="Afonso C.L."/>
            <person name="Miller P.J."/>
            <person name="Scott M.A."/>
            <person name="Spackman E."/>
            <person name="Goraichik I."/>
            <person name="Dimitrov K.M."/>
            <person name="Suarez D.L."/>
            <person name="Swayne D.E."/>
        </authorList>
    </citation>
    <scope>NUCLEOTIDE SEQUENCE [LARGE SCALE GENOMIC DNA]</scope>
    <source>
        <strain evidence="2 3">CECT 8397</strain>
    </source>
</reference>
<dbReference type="RefSeq" id="WP_085864131.1">
    <property type="nucleotide sequence ID" value="NZ_FWFT01000002.1"/>
</dbReference>
<dbReference type="Gene3D" id="1.20.1050.10">
    <property type="match status" value="1"/>
</dbReference>
<dbReference type="Proteomes" id="UP000193623">
    <property type="component" value="Unassembled WGS sequence"/>
</dbReference>
<dbReference type="AlphaFoldDB" id="A0A1Y5S9Y0"/>
<dbReference type="CDD" id="cd03205">
    <property type="entry name" value="GST_C_6"/>
    <property type="match status" value="1"/>
</dbReference>
<dbReference type="OrthoDB" id="9795329at2"/>
<organism evidence="2 3">
    <name type="scientific">Pseudooctadecabacter jejudonensis</name>
    <dbReference type="NCBI Taxonomy" id="1391910"/>
    <lineage>
        <taxon>Bacteria</taxon>
        <taxon>Pseudomonadati</taxon>
        <taxon>Pseudomonadota</taxon>
        <taxon>Alphaproteobacteria</taxon>
        <taxon>Rhodobacterales</taxon>
        <taxon>Paracoccaceae</taxon>
        <taxon>Pseudooctadecabacter</taxon>
    </lineage>
</organism>
<evidence type="ECO:0000259" key="1">
    <source>
        <dbReference type="PROSITE" id="PS50404"/>
    </source>
</evidence>
<dbReference type="CDD" id="cd03049">
    <property type="entry name" value="GST_N_3"/>
    <property type="match status" value="1"/>
</dbReference>
<dbReference type="InterPro" id="IPR036282">
    <property type="entry name" value="Glutathione-S-Trfase_C_sf"/>
</dbReference>
<feature type="domain" description="GST N-terminal" evidence="1">
    <location>
        <begin position="1"/>
        <end position="82"/>
    </location>
</feature>
<sequence>MHLIMSPPSPYARKARIMLRETGLIDRVEEVQVTSSPLKSAAEILAANPTGKIPALVRADGPALYDSRVITRYLDDQADAGLYPSHALYEVLTLEATADAIMDATVGMVYETRLRPEAQQSPEWLEAQWGKADRAIAAINARWMSHLTGPLNAAQIAVACALSYVDFRHGHRNWQAGNDALAKWHGEFAARPSMIDTDPA</sequence>
<name>A0A1Y5S9Y0_9RHOB</name>
<protein>
    <submittedName>
        <fullName evidence="2">Putative GST-like protein YibF</fullName>
    </submittedName>
</protein>
<evidence type="ECO:0000313" key="3">
    <source>
        <dbReference type="Proteomes" id="UP000193623"/>
    </source>
</evidence>
<dbReference type="PANTHER" id="PTHR43968">
    <property type="match status" value="1"/>
</dbReference>
<keyword evidence="3" id="KW-1185">Reference proteome</keyword>
<dbReference type="PROSITE" id="PS50404">
    <property type="entry name" value="GST_NTER"/>
    <property type="match status" value="1"/>
</dbReference>
<dbReference type="SUPFAM" id="SSF52833">
    <property type="entry name" value="Thioredoxin-like"/>
    <property type="match status" value="1"/>
</dbReference>
<dbReference type="Gene3D" id="3.40.30.10">
    <property type="entry name" value="Glutaredoxin"/>
    <property type="match status" value="1"/>
</dbReference>
<dbReference type="GO" id="GO:0005737">
    <property type="term" value="C:cytoplasm"/>
    <property type="evidence" value="ECO:0007669"/>
    <property type="project" value="TreeGrafter"/>
</dbReference>
<dbReference type="Pfam" id="PF13410">
    <property type="entry name" value="GST_C_2"/>
    <property type="match status" value="1"/>
</dbReference>
<gene>
    <name evidence="2" type="primary">yibF</name>
    <name evidence="2" type="ORF">PSJ8397_01725</name>
</gene>
<dbReference type="InterPro" id="IPR036249">
    <property type="entry name" value="Thioredoxin-like_sf"/>
</dbReference>
<dbReference type="PANTHER" id="PTHR43968:SF6">
    <property type="entry name" value="GLUTATHIONE S-TRANSFERASE OMEGA"/>
    <property type="match status" value="1"/>
</dbReference>
<dbReference type="InterPro" id="IPR050983">
    <property type="entry name" value="GST_Omega/HSP26"/>
</dbReference>
<accession>A0A1Y5S9Y0</accession>
<dbReference type="EMBL" id="FWFT01000002">
    <property type="protein sequence ID" value="SLN34684.1"/>
    <property type="molecule type" value="Genomic_DNA"/>
</dbReference>
<dbReference type="SUPFAM" id="SSF47616">
    <property type="entry name" value="GST C-terminal domain-like"/>
    <property type="match status" value="1"/>
</dbReference>
<dbReference type="Pfam" id="PF13409">
    <property type="entry name" value="GST_N_2"/>
    <property type="match status" value="1"/>
</dbReference>
<proteinExistence type="predicted"/>